<protein>
    <submittedName>
        <fullName evidence="1">Spore coat protein CotH</fullName>
    </submittedName>
</protein>
<dbReference type="InterPro" id="IPR014867">
    <property type="entry name" value="Spore_coat_CotH_CotH2/3/7"/>
</dbReference>
<proteinExistence type="predicted"/>
<evidence type="ECO:0000313" key="2">
    <source>
        <dbReference type="Proteomes" id="UP001204144"/>
    </source>
</evidence>
<dbReference type="PANTHER" id="PTHR40050:SF1">
    <property type="entry name" value="INNER SPORE COAT PROTEIN H"/>
    <property type="match status" value="1"/>
</dbReference>
<keyword evidence="2" id="KW-1185">Reference proteome</keyword>
<dbReference type="AlphaFoldDB" id="A0AAE3H0B9"/>
<dbReference type="Proteomes" id="UP001204144">
    <property type="component" value="Unassembled WGS sequence"/>
</dbReference>
<dbReference type="Pfam" id="PF08757">
    <property type="entry name" value="CotH"/>
    <property type="match status" value="1"/>
</dbReference>
<gene>
    <name evidence="1" type="ORF">EGI31_01955</name>
</gene>
<dbReference type="PANTHER" id="PTHR40050">
    <property type="entry name" value="INNER SPORE COAT PROTEIN H"/>
    <property type="match status" value="1"/>
</dbReference>
<dbReference type="EMBL" id="RJUF01000002">
    <property type="protein sequence ID" value="MCP9761701.1"/>
    <property type="molecule type" value="Genomic_DNA"/>
</dbReference>
<organism evidence="1 2">
    <name type="scientific">Lacihabitans soyangensis</name>
    <dbReference type="NCBI Taxonomy" id="869394"/>
    <lineage>
        <taxon>Bacteria</taxon>
        <taxon>Pseudomonadati</taxon>
        <taxon>Bacteroidota</taxon>
        <taxon>Cytophagia</taxon>
        <taxon>Cytophagales</taxon>
        <taxon>Leadbetterellaceae</taxon>
        <taxon>Lacihabitans</taxon>
    </lineage>
</organism>
<keyword evidence="1" id="KW-0167">Capsid protein</keyword>
<accession>A0AAE3H0B9</accession>
<keyword evidence="1" id="KW-0946">Virion</keyword>
<reference evidence="1 2" key="1">
    <citation type="submission" date="2018-11" db="EMBL/GenBank/DDBJ databases">
        <title>Novel bacteria species description.</title>
        <authorList>
            <person name="Han J.-H."/>
        </authorList>
    </citation>
    <scope>NUCLEOTIDE SEQUENCE [LARGE SCALE GENOMIC DNA]</scope>
    <source>
        <strain evidence="1 2">KCTC23259</strain>
    </source>
</reference>
<comment type="caution">
    <text evidence="1">The sequence shown here is derived from an EMBL/GenBank/DDBJ whole genome shotgun (WGS) entry which is preliminary data.</text>
</comment>
<evidence type="ECO:0000313" key="1">
    <source>
        <dbReference type="EMBL" id="MCP9761701.1"/>
    </source>
</evidence>
<name>A0AAE3H0B9_9BACT</name>
<sequence length="540" mass="62307">MRISKLLIFFIFFFQLAHAQLSRSKLPIFVINTKGQTIKDEPKILAELKVIYNGEGKENQLTDTQFHYNSFVGIEYRGSSSQMFPKKGLGIELRTEKGENNPLALCGLPEDADWILYASYNEKSLMHNVLSMSLARQMGMNASRTKYVEVVIDNLYQGVYVLMEKIKVDKNRVNIATLKPEDIAGDELTGGYIVKIDKSTGTNYGTFRSNYTNANGFANQYYYHLPKTINDAQRNYIRAYIRKFEDAIYGKDYKDELNGYAQYVDLSSFAKMFIINEVSRNIDGYRISSYFTKDKDSKGGKLTASPPWDYDISYGNADYCQGSRYDLWAYKFNEICPRDGFQVPVFWERMVSDPKFIGELRNIYFEQRKAGGVLDHDRIVKEIDELKSNLGEAAVRNFQKWPIIGTYVWPSPQPVPATWDLEIVELKNWIYNRLVWMDRNFPEEFVLTSNELPSESLNVTAFPNPFVDKLQVKILSQNVQKAEVSFSDITGRIILKKDIELSAGENFVDFDQIQNVNDFLFLKVKTESGVMNFRKVVRVN</sequence>
<dbReference type="RefSeq" id="WP_255035442.1">
    <property type="nucleotide sequence ID" value="NZ_RJUF01000002.1"/>
</dbReference>